<name>A0A3B3SWB7_9TELE</name>
<dbReference type="AlphaFoldDB" id="A0A3B3SWB7"/>
<evidence type="ECO:0000313" key="2">
    <source>
        <dbReference type="Ensembl" id="ENSPKIP00000034660.1"/>
    </source>
</evidence>
<dbReference type="Proteomes" id="UP000261540">
    <property type="component" value="Unplaced"/>
</dbReference>
<proteinExistence type="predicted"/>
<feature type="region of interest" description="Disordered" evidence="1">
    <location>
        <begin position="35"/>
        <end position="56"/>
    </location>
</feature>
<keyword evidence="3" id="KW-1185">Reference proteome</keyword>
<sequence>QSQWTMQFNICRAHSVCRKDSQFCRHSTSSNLTGGPPTLGVEFQGNTSKNNREGCGSSNGVGFEGWLDTSLRWGKLIHLLLYYRQLMSLTAGVWNYSS</sequence>
<reference evidence="2" key="2">
    <citation type="submission" date="2025-09" db="UniProtKB">
        <authorList>
            <consortium name="Ensembl"/>
        </authorList>
    </citation>
    <scope>IDENTIFICATION</scope>
</reference>
<evidence type="ECO:0000256" key="1">
    <source>
        <dbReference type="SAM" id="MobiDB-lite"/>
    </source>
</evidence>
<dbReference type="Ensembl" id="ENSPKIT00000015580.1">
    <property type="protein sequence ID" value="ENSPKIP00000034660.1"/>
    <property type="gene ID" value="ENSPKIG00000013908.1"/>
</dbReference>
<evidence type="ECO:0000313" key="3">
    <source>
        <dbReference type="Proteomes" id="UP000261540"/>
    </source>
</evidence>
<accession>A0A3B3SWB7</accession>
<reference evidence="2" key="1">
    <citation type="submission" date="2025-08" db="UniProtKB">
        <authorList>
            <consortium name="Ensembl"/>
        </authorList>
    </citation>
    <scope>IDENTIFICATION</scope>
</reference>
<protein>
    <submittedName>
        <fullName evidence="2">Uncharacterized protein</fullName>
    </submittedName>
</protein>
<organism evidence="2 3">
    <name type="scientific">Paramormyrops kingsleyae</name>
    <dbReference type="NCBI Taxonomy" id="1676925"/>
    <lineage>
        <taxon>Eukaryota</taxon>
        <taxon>Metazoa</taxon>
        <taxon>Chordata</taxon>
        <taxon>Craniata</taxon>
        <taxon>Vertebrata</taxon>
        <taxon>Euteleostomi</taxon>
        <taxon>Actinopterygii</taxon>
        <taxon>Neopterygii</taxon>
        <taxon>Teleostei</taxon>
        <taxon>Osteoglossocephala</taxon>
        <taxon>Osteoglossomorpha</taxon>
        <taxon>Osteoglossiformes</taxon>
        <taxon>Mormyridae</taxon>
        <taxon>Paramormyrops</taxon>
    </lineage>
</organism>